<gene>
    <name evidence="1" type="ORF">R1flu_021298</name>
</gene>
<protein>
    <submittedName>
        <fullName evidence="1">Uncharacterized protein</fullName>
    </submittedName>
</protein>
<name>A0ABD1ZPA7_9MARC</name>
<dbReference type="Proteomes" id="UP001605036">
    <property type="component" value="Unassembled WGS sequence"/>
</dbReference>
<dbReference type="AlphaFoldDB" id="A0ABD1ZPA7"/>
<comment type="caution">
    <text evidence="1">The sequence shown here is derived from an EMBL/GenBank/DDBJ whole genome shotgun (WGS) entry which is preliminary data.</text>
</comment>
<dbReference type="EMBL" id="JBHFFA010000001">
    <property type="protein sequence ID" value="KAL2653170.1"/>
    <property type="molecule type" value="Genomic_DNA"/>
</dbReference>
<sequence>MREKQLMSLLAVRFDRYKWKPLVWKVLFKASLVTCFLLFFTSLRLDDCKHCRFCLSKFSSSIPGLVESSQRMRSLLGCPC</sequence>
<evidence type="ECO:0000313" key="1">
    <source>
        <dbReference type="EMBL" id="KAL2653170.1"/>
    </source>
</evidence>
<accession>A0ABD1ZPA7</accession>
<organism evidence="1 2">
    <name type="scientific">Riccia fluitans</name>
    <dbReference type="NCBI Taxonomy" id="41844"/>
    <lineage>
        <taxon>Eukaryota</taxon>
        <taxon>Viridiplantae</taxon>
        <taxon>Streptophyta</taxon>
        <taxon>Embryophyta</taxon>
        <taxon>Marchantiophyta</taxon>
        <taxon>Marchantiopsida</taxon>
        <taxon>Marchantiidae</taxon>
        <taxon>Marchantiales</taxon>
        <taxon>Ricciaceae</taxon>
        <taxon>Riccia</taxon>
    </lineage>
</organism>
<evidence type="ECO:0000313" key="2">
    <source>
        <dbReference type="Proteomes" id="UP001605036"/>
    </source>
</evidence>
<reference evidence="1 2" key="1">
    <citation type="submission" date="2024-09" db="EMBL/GenBank/DDBJ databases">
        <title>Chromosome-scale assembly of Riccia fluitans.</title>
        <authorList>
            <person name="Paukszto L."/>
            <person name="Sawicki J."/>
            <person name="Karawczyk K."/>
            <person name="Piernik-Szablinska J."/>
            <person name="Szczecinska M."/>
            <person name="Mazdziarz M."/>
        </authorList>
    </citation>
    <scope>NUCLEOTIDE SEQUENCE [LARGE SCALE GENOMIC DNA]</scope>
    <source>
        <strain evidence="1">Rf_01</strain>
        <tissue evidence="1">Aerial parts of the thallus</tissue>
    </source>
</reference>
<keyword evidence="2" id="KW-1185">Reference proteome</keyword>
<proteinExistence type="predicted"/>